<evidence type="ECO:0000256" key="4">
    <source>
        <dbReference type="ARBA" id="ARBA00022741"/>
    </source>
</evidence>
<dbReference type="EMBL" id="CAXHTB010000009">
    <property type="protein sequence ID" value="CAL0312553.1"/>
    <property type="molecule type" value="Genomic_DNA"/>
</dbReference>
<dbReference type="PANTHER" id="PTHR48005">
    <property type="entry name" value="LEUCINE RICH REPEAT KINASE 2"/>
    <property type="match status" value="1"/>
</dbReference>
<evidence type="ECO:0000256" key="8">
    <source>
        <dbReference type="ARBA" id="ARBA00048679"/>
    </source>
</evidence>
<dbReference type="GO" id="GO:0005524">
    <property type="term" value="F:ATP binding"/>
    <property type="evidence" value="ECO:0007669"/>
    <property type="project" value="UniProtKB-KW"/>
</dbReference>
<protein>
    <recommendedName>
        <fullName evidence="1">non-specific serine/threonine protein kinase</fullName>
        <ecNumber evidence="1">2.7.11.1</ecNumber>
    </recommendedName>
</protein>
<dbReference type="Proteomes" id="UP001497480">
    <property type="component" value="Unassembled WGS sequence"/>
</dbReference>
<keyword evidence="6" id="KW-0067">ATP-binding</keyword>
<comment type="caution">
    <text evidence="10">The sequence shown here is derived from an EMBL/GenBank/DDBJ whole genome shotgun (WGS) entry which is preliminary data.</text>
</comment>
<keyword evidence="5" id="KW-0418">Kinase</keyword>
<dbReference type="Pfam" id="PF02893">
    <property type="entry name" value="GRAM"/>
    <property type="match status" value="1"/>
</dbReference>
<dbReference type="InterPro" id="IPR004182">
    <property type="entry name" value="GRAM"/>
</dbReference>
<organism evidence="10 11">
    <name type="scientific">Lupinus luteus</name>
    <name type="common">European yellow lupine</name>
    <dbReference type="NCBI Taxonomy" id="3873"/>
    <lineage>
        <taxon>Eukaryota</taxon>
        <taxon>Viridiplantae</taxon>
        <taxon>Streptophyta</taxon>
        <taxon>Embryophyta</taxon>
        <taxon>Tracheophyta</taxon>
        <taxon>Spermatophyta</taxon>
        <taxon>Magnoliopsida</taxon>
        <taxon>eudicotyledons</taxon>
        <taxon>Gunneridae</taxon>
        <taxon>Pentapetalae</taxon>
        <taxon>rosids</taxon>
        <taxon>fabids</taxon>
        <taxon>Fabales</taxon>
        <taxon>Fabaceae</taxon>
        <taxon>Papilionoideae</taxon>
        <taxon>50 kb inversion clade</taxon>
        <taxon>genistoids sensu lato</taxon>
        <taxon>core genistoids</taxon>
        <taxon>Genisteae</taxon>
        <taxon>Lupinus</taxon>
    </lineage>
</organism>
<keyword evidence="11" id="KW-1185">Reference proteome</keyword>
<accession>A0AAV1WTC7</accession>
<dbReference type="Gene3D" id="1.10.510.10">
    <property type="entry name" value="Transferase(Phosphotransferase) domain 1"/>
    <property type="match status" value="1"/>
</dbReference>
<keyword evidence="4" id="KW-0547">Nucleotide-binding</keyword>
<dbReference type="InterPro" id="IPR051420">
    <property type="entry name" value="Ser_Thr_Kinases_DiverseReg"/>
</dbReference>
<keyword evidence="2" id="KW-0723">Serine/threonine-protein kinase</keyword>
<dbReference type="EC" id="2.7.11.1" evidence="1"/>
<name>A0AAV1WTC7_LUPLU</name>
<dbReference type="GO" id="GO:0004674">
    <property type="term" value="F:protein serine/threonine kinase activity"/>
    <property type="evidence" value="ECO:0007669"/>
    <property type="project" value="UniProtKB-KW"/>
</dbReference>
<dbReference type="AlphaFoldDB" id="A0AAV1WTC7"/>
<evidence type="ECO:0000256" key="6">
    <source>
        <dbReference type="ARBA" id="ARBA00022840"/>
    </source>
</evidence>
<evidence type="ECO:0000256" key="3">
    <source>
        <dbReference type="ARBA" id="ARBA00022679"/>
    </source>
</evidence>
<evidence type="ECO:0000313" key="10">
    <source>
        <dbReference type="EMBL" id="CAL0312553.1"/>
    </source>
</evidence>
<evidence type="ECO:0000256" key="2">
    <source>
        <dbReference type="ARBA" id="ARBA00022527"/>
    </source>
</evidence>
<dbReference type="SUPFAM" id="SSF56112">
    <property type="entry name" value="Protein kinase-like (PK-like)"/>
    <property type="match status" value="1"/>
</dbReference>
<dbReference type="Gene3D" id="2.30.29.30">
    <property type="entry name" value="Pleckstrin-homology domain (PH domain)/Phosphotyrosine-binding domain (PTB)"/>
    <property type="match status" value="1"/>
</dbReference>
<dbReference type="InterPro" id="IPR011009">
    <property type="entry name" value="Kinase-like_dom_sf"/>
</dbReference>
<evidence type="ECO:0000313" key="11">
    <source>
        <dbReference type="Proteomes" id="UP001497480"/>
    </source>
</evidence>
<dbReference type="InterPro" id="IPR011993">
    <property type="entry name" value="PH-like_dom_sf"/>
</dbReference>
<comment type="catalytic activity">
    <reaction evidence="8">
        <text>L-seryl-[protein] + ATP = O-phospho-L-seryl-[protein] + ADP + H(+)</text>
        <dbReference type="Rhea" id="RHEA:17989"/>
        <dbReference type="Rhea" id="RHEA-COMP:9863"/>
        <dbReference type="Rhea" id="RHEA-COMP:11604"/>
        <dbReference type="ChEBI" id="CHEBI:15378"/>
        <dbReference type="ChEBI" id="CHEBI:29999"/>
        <dbReference type="ChEBI" id="CHEBI:30616"/>
        <dbReference type="ChEBI" id="CHEBI:83421"/>
        <dbReference type="ChEBI" id="CHEBI:456216"/>
        <dbReference type="EC" id="2.7.11.1"/>
    </reaction>
</comment>
<reference evidence="10 11" key="1">
    <citation type="submission" date="2024-03" db="EMBL/GenBank/DDBJ databases">
        <authorList>
            <person name="Martinez-Hernandez J."/>
        </authorList>
    </citation>
    <scope>NUCLEOTIDE SEQUENCE [LARGE SCALE GENOMIC DNA]</scope>
</reference>
<sequence>MLKHGLCCISRCKGFGCYYKLVIPLYQLSAVNPSTSKTNPSEKYIQIMSDDNHEFWFMGFVHYDNVVQSIQETLLASLFQNRLHLELVYAMEVDEKCDVFSFGVLSLEIIIARHPGDLISSLFSSSTTSKASNSLLKNVLDRRLPHPVMPIVKEVILVAKPTFPCLSQSPPSRPSMEHVYGEFVMPRS</sequence>
<proteinExistence type="predicted"/>
<evidence type="ECO:0000256" key="7">
    <source>
        <dbReference type="ARBA" id="ARBA00047899"/>
    </source>
</evidence>
<evidence type="ECO:0000256" key="5">
    <source>
        <dbReference type="ARBA" id="ARBA00022777"/>
    </source>
</evidence>
<evidence type="ECO:0000256" key="1">
    <source>
        <dbReference type="ARBA" id="ARBA00012513"/>
    </source>
</evidence>
<evidence type="ECO:0000259" key="9">
    <source>
        <dbReference type="Pfam" id="PF02893"/>
    </source>
</evidence>
<feature type="domain" description="GRAM" evidence="9">
    <location>
        <begin position="14"/>
        <end position="74"/>
    </location>
</feature>
<dbReference type="PANTHER" id="PTHR48005:SF13">
    <property type="entry name" value="SERINE_THREONINE-PROTEIN KINASE DDB_G0278509-RELATED"/>
    <property type="match status" value="1"/>
</dbReference>
<keyword evidence="3" id="KW-0808">Transferase</keyword>
<gene>
    <name evidence="10" type="ORF">LLUT_LOCUS13613</name>
</gene>
<comment type="catalytic activity">
    <reaction evidence="7">
        <text>L-threonyl-[protein] + ATP = O-phospho-L-threonyl-[protein] + ADP + H(+)</text>
        <dbReference type="Rhea" id="RHEA:46608"/>
        <dbReference type="Rhea" id="RHEA-COMP:11060"/>
        <dbReference type="Rhea" id="RHEA-COMP:11605"/>
        <dbReference type="ChEBI" id="CHEBI:15378"/>
        <dbReference type="ChEBI" id="CHEBI:30013"/>
        <dbReference type="ChEBI" id="CHEBI:30616"/>
        <dbReference type="ChEBI" id="CHEBI:61977"/>
        <dbReference type="ChEBI" id="CHEBI:456216"/>
        <dbReference type="EC" id="2.7.11.1"/>
    </reaction>
</comment>